<dbReference type="FunFam" id="1.10.10.10:FF:000116">
    <property type="entry name" value="DNA-directed RNA polymerase III subunit RPC6"/>
    <property type="match status" value="1"/>
</dbReference>
<comment type="function">
    <text evidence="6">DNA-dependent RNA polymerase catalyzes the transcription of DNA into RNA using the four ribonucleoside triphosphates as substrates. Specific peripheric component of RNA polymerase III which synthesizes small RNAs, such as 5S rRNA and tRNAs.</text>
</comment>
<dbReference type="PANTHER" id="PTHR12780">
    <property type="entry name" value="RNA POLYMERASE III DNA DIRECTED , 39KD SUBUNIT-RELATED"/>
    <property type="match status" value="1"/>
</dbReference>
<reference evidence="8" key="1">
    <citation type="submission" date="2021-12" db="EMBL/GenBank/DDBJ databases">
        <authorList>
            <person name="Zaccaron A."/>
            <person name="Stergiopoulos I."/>
        </authorList>
    </citation>
    <scope>NUCLEOTIDE SEQUENCE</scope>
    <source>
        <strain evidence="8">Race5_Kim</strain>
    </source>
</reference>
<evidence type="ECO:0000256" key="5">
    <source>
        <dbReference type="ARBA" id="ARBA00023242"/>
    </source>
</evidence>
<accession>A0A9Q8LGI9</accession>
<dbReference type="EMBL" id="CP090166">
    <property type="protein sequence ID" value="UJO17006.1"/>
    <property type="molecule type" value="Genomic_DNA"/>
</dbReference>
<dbReference type="OrthoDB" id="613763at2759"/>
<dbReference type="GO" id="GO:0005666">
    <property type="term" value="C:RNA polymerase III complex"/>
    <property type="evidence" value="ECO:0007669"/>
    <property type="project" value="UniProtKB-UniRule"/>
</dbReference>
<evidence type="ECO:0000256" key="6">
    <source>
        <dbReference type="PIRNR" id="PIRNR028763"/>
    </source>
</evidence>
<evidence type="ECO:0000256" key="4">
    <source>
        <dbReference type="ARBA" id="ARBA00023163"/>
    </source>
</evidence>
<dbReference type="InterPro" id="IPR036390">
    <property type="entry name" value="WH_DNA-bd_sf"/>
</dbReference>
<gene>
    <name evidence="8" type="ORF">CLAFUR5_03927</name>
</gene>
<dbReference type="Gene3D" id="1.10.10.10">
    <property type="entry name" value="Winged helix-like DNA-binding domain superfamily/Winged helix DNA-binding domain"/>
    <property type="match status" value="1"/>
</dbReference>
<protein>
    <recommendedName>
        <fullName evidence="6">DNA-directed RNA polymerase III subunit RPC6</fullName>
        <shortName evidence="6">RNA polymerase III subunit C6</shortName>
    </recommendedName>
</protein>
<dbReference type="SUPFAM" id="SSF46785">
    <property type="entry name" value="Winged helix' DNA-binding domain"/>
    <property type="match status" value="1"/>
</dbReference>
<evidence type="ECO:0000256" key="2">
    <source>
        <dbReference type="ARBA" id="ARBA00011038"/>
    </source>
</evidence>
<dbReference type="InterPro" id="IPR036388">
    <property type="entry name" value="WH-like_DNA-bd_sf"/>
</dbReference>
<keyword evidence="4 6" id="KW-0804">Transcription</keyword>
<evidence type="ECO:0000256" key="1">
    <source>
        <dbReference type="ARBA" id="ARBA00004123"/>
    </source>
</evidence>
<evidence type="ECO:0000256" key="7">
    <source>
        <dbReference type="SAM" id="MobiDB-lite"/>
    </source>
</evidence>
<dbReference type="KEGG" id="ffu:CLAFUR5_03927"/>
<dbReference type="GO" id="GO:0005737">
    <property type="term" value="C:cytoplasm"/>
    <property type="evidence" value="ECO:0007669"/>
    <property type="project" value="UniProtKB-ARBA"/>
</dbReference>
<evidence type="ECO:0000313" key="9">
    <source>
        <dbReference type="Proteomes" id="UP000756132"/>
    </source>
</evidence>
<reference evidence="8" key="2">
    <citation type="journal article" date="2022" name="Microb. Genom.">
        <title>A chromosome-scale genome assembly of the tomato pathogen Cladosporium fulvum reveals a compartmentalized genome architecture and the presence of a dispensable chromosome.</title>
        <authorList>
            <person name="Zaccaron A.Z."/>
            <person name="Chen L.H."/>
            <person name="Samaras A."/>
            <person name="Stergiopoulos I."/>
        </authorList>
    </citation>
    <scope>NUCLEOTIDE SEQUENCE</scope>
    <source>
        <strain evidence="8">Race5_Kim</strain>
    </source>
</reference>
<dbReference type="Proteomes" id="UP000756132">
    <property type="component" value="Chromosome 4"/>
</dbReference>
<dbReference type="InterPro" id="IPR016049">
    <property type="entry name" value="RNA_pol_Rpc34-like"/>
</dbReference>
<dbReference type="RefSeq" id="XP_047761372.1">
    <property type="nucleotide sequence ID" value="XM_047903075.1"/>
</dbReference>
<dbReference type="PIRSF" id="PIRSF028763">
    <property type="entry name" value="RNA_pol_Rpc34"/>
    <property type="match status" value="1"/>
</dbReference>
<evidence type="ECO:0000256" key="3">
    <source>
        <dbReference type="ARBA" id="ARBA00022478"/>
    </source>
</evidence>
<dbReference type="AlphaFoldDB" id="A0A9Q8LGI9"/>
<keyword evidence="5 6" id="KW-0539">Nucleus</keyword>
<name>A0A9Q8LGI9_PASFU</name>
<proteinExistence type="inferred from homology"/>
<dbReference type="GO" id="GO:0006383">
    <property type="term" value="P:transcription by RNA polymerase III"/>
    <property type="evidence" value="ECO:0007669"/>
    <property type="project" value="UniProtKB-UniRule"/>
</dbReference>
<comment type="similarity">
    <text evidence="2 6">Belongs to the eukaryotic RPC34/RPC39 RNA polymerase subunit family.</text>
</comment>
<dbReference type="GeneID" id="71983805"/>
<dbReference type="Pfam" id="PF05158">
    <property type="entry name" value="RNA_pol_Rpc34"/>
    <property type="match status" value="1"/>
</dbReference>
<sequence>MSSEKSDIADRADQLYTVAAANAIQEANVGGATVNAHSRCFFADELVELGGLDSNNAVMPLIQYLTKNNLFRTLRQSGGKLGWSVRPRDAARQIKNLDRDEKAVYEEIEAAHTHGIWTKEIKRKTNIGDNSMKKAITKLETTNLIKSITSIKSRYQKTYILAHLTPSEDVTGNSFYDAGDLDESFRDELMNLIIFWVRQHSWKEPSRKHKVKREPTSPVLGAEDKEDGSKKRKRTADIEELGSRPVKHRSARFDPETDHFTQVMYKAGTHNYPTAEGIHAFLSTSEVILPTKRKSLTVQEIQGCIDVLCWDEKLEKVPTRDGEWGYRTVRGISHKPPGAAYGDFDDTSGTALTQAPCGKCPVFDICHEGGSVNPQECVYFTQWLDIPKP</sequence>
<organism evidence="8 9">
    <name type="scientific">Passalora fulva</name>
    <name type="common">Tomato leaf mold</name>
    <name type="synonym">Cladosporium fulvum</name>
    <dbReference type="NCBI Taxonomy" id="5499"/>
    <lineage>
        <taxon>Eukaryota</taxon>
        <taxon>Fungi</taxon>
        <taxon>Dikarya</taxon>
        <taxon>Ascomycota</taxon>
        <taxon>Pezizomycotina</taxon>
        <taxon>Dothideomycetes</taxon>
        <taxon>Dothideomycetidae</taxon>
        <taxon>Mycosphaerellales</taxon>
        <taxon>Mycosphaerellaceae</taxon>
        <taxon>Fulvia</taxon>
    </lineage>
</organism>
<dbReference type="GO" id="GO:0005654">
    <property type="term" value="C:nucleoplasm"/>
    <property type="evidence" value="ECO:0007669"/>
    <property type="project" value="UniProtKB-ARBA"/>
</dbReference>
<keyword evidence="3 6" id="KW-0240">DNA-directed RNA polymerase</keyword>
<feature type="region of interest" description="Disordered" evidence="7">
    <location>
        <begin position="206"/>
        <end position="237"/>
    </location>
</feature>
<keyword evidence="9" id="KW-1185">Reference proteome</keyword>
<comment type="subcellular location">
    <subcellularLocation>
        <location evidence="1 6">Nucleus</location>
    </subcellularLocation>
</comment>
<dbReference type="InterPro" id="IPR007832">
    <property type="entry name" value="RNA_pol_Rpc34"/>
</dbReference>
<evidence type="ECO:0000313" key="8">
    <source>
        <dbReference type="EMBL" id="UJO17006.1"/>
    </source>
</evidence>